<dbReference type="EMBL" id="CP003057">
    <property type="protein sequence ID" value="AEQ94885.1"/>
    <property type="molecule type" value="Genomic_DNA"/>
</dbReference>
<dbReference type="HOGENOM" id="CLU_2995625_0_0_6"/>
<proteinExistence type="predicted"/>
<dbReference type="AlphaFoldDB" id="G7TBK5"/>
<name>G7TBK5_XANOB</name>
<evidence type="ECO:0000313" key="1">
    <source>
        <dbReference type="EMBL" id="AEQ94885.1"/>
    </source>
</evidence>
<sequence>MQPSARAVTGSRPGCRPEEQQWACHHVQSVAATGGALYFFDAVDDMGQELGWSLSSL</sequence>
<organism evidence="1 2">
    <name type="scientific">Xanthomonas oryzae pv. oryzicola (strain BLS256)</name>
    <dbReference type="NCBI Taxonomy" id="383407"/>
    <lineage>
        <taxon>Bacteria</taxon>
        <taxon>Pseudomonadati</taxon>
        <taxon>Pseudomonadota</taxon>
        <taxon>Gammaproteobacteria</taxon>
        <taxon>Lysobacterales</taxon>
        <taxon>Lysobacteraceae</taxon>
        <taxon>Xanthomonas</taxon>
    </lineage>
</organism>
<protein>
    <submittedName>
        <fullName evidence="1">Uncharacterized protein</fullName>
    </submittedName>
</protein>
<evidence type="ECO:0000313" key="2">
    <source>
        <dbReference type="Proteomes" id="UP000008851"/>
    </source>
</evidence>
<dbReference type="KEGG" id="xor:XOC_0677"/>
<gene>
    <name evidence="1" type="ORF">XOC_0677</name>
</gene>
<accession>G7TBK5</accession>
<reference evidence="1 2" key="1">
    <citation type="journal article" date="2011" name="J. Bacteriol.">
        <title>Two new complete genome sequences offer insight into host and tissue specificity of plant pathogenic Xanthomonas spp.</title>
        <authorList>
            <person name="Bogdanove A.J."/>
            <person name="Koebnik R."/>
            <person name="Lu H."/>
            <person name="Furutani A."/>
            <person name="Angiuoli S.V."/>
            <person name="Patil P.B."/>
            <person name="Van Sluys M.A."/>
            <person name="Ryan R.P."/>
            <person name="Meyer D.F."/>
            <person name="Han S.W."/>
            <person name="Aparna G."/>
            <person name="Rajaram M."/>
            <person name="Delcher A.L."/>
            <person name="Phillippy A.M."/>
            <person name="Puiu D."/>
            <person name="Schatz M.C."/>
            <person name="Shumway M."/>
            <person name="Sommer D.D."/>
            <person name="Trapnell C."/>
            <person name="Benahmed F."/>
            <person name="Dimitrov G."/>
            <person name="Madupu R."/>
            <person name="Radune D."/>
            <person name="Sullivan S."/>
            <person name="Jha G."/>
            <person name="Ishihara H."/>
            <person name="Lee S.W."/>
            <person name="Pandey A."/>
            <person name="Sharma V."/>
            <person name="Sriariyanun M."/>
            <person name="Szurek B."/>
            <person name="Vera-Cruz C.M."/>
            <person name="Dorman K.S."/>
            <person name="Ronald P.C."/>
            <person name="Verdier V."/>
            <person name="Dow J.M."/>
            <person name="Sonti R.V."/>
            <person name="Tsuge S."/>
            <person name="Brendel V.P."/>
            <person name="Rabinowicz P.D."/>
            <person name="Leach J.E."/>
            <person name="White F.F."/>
            <person name="Salzberg S.L."/>
        </authorList>
    </citation>
    <scope>NUCLEOTIDE SEQUENCE [LARGE SCALE GENOMIC DNA]</scope>
    <source>
        <strain evidence="1 2">BLS256</strain>
    </source>
</reference>
<dbReference type="Proteomes" id="UP000008851">
    <property type="component" value="Chromosome"/>
</dbReference>